<evidence type="ECO:0000256" key="5">
    <source>
        <dbReference type="ARBA" id="ARBA00023242"/>
    </source>
</evidence>
<dbReference type="SUPFAM" id="SSF46785">
    <property type="entry name" value="Winged helix' DNA-binding domain"/>
    <property type="match status" value="2"/>
</dbReference>
<evidence type="ECO:0000313" key="7">
    <source>
        <dbReference type="EMBL" id="KAK9817314.1"/>
    </source>
</evidence>
<protein>
    <recommendedName>
        <fullName evidence="6">DNA-directed RNA polymerase III subunit RPC6</fullName>
        <shortName evidence="6">RNA polymerase III subunit C6</shortName>
    </recommendedName>
</protein>
<dbReference type="Gene3D" id="1.10.10.10">
    <property type="entry name" value="Winged helix-like DNA-binding domain superfamily/Winged helix DNA-binding domain"/>
    <property type="match status" value="2"/>
</dbReference>
<comment type="subcellular location">
    <subcellularLocation>
        <location evidence="1 6">Nucleus</location>
    </subcellularLocation>
</comment>
<proteinExistence type="inferred from homology"/>
<evidence type="ECO:0000256" key="4">
    <source>
        <dbReference type="ARBA" id="ARBA00023163"/>
    </source>
</evidence>
<dbReference type="Proteomes" id="UP001489004">
    <property type="component" value="Unassembled WGS sequence"/>
</dbReference>
<keyword evidence="4 6" id="KW-0804">Transcription</keyword>
<comment type="similarity">
    <text evidence="2 6">Belongs to the eukaryotic RPC34/RPC39 RNA polymerase subunit family.</text>
</comment>
<dbReference type="FunFam" id="1.10.10.10:FF:000116">
    <property type="entry name" value="DNA-directed RNA polymerase III subunit RPC6"/>
    <property type="match status" value="1"/>
</dbReference>
<comment type="caution">
    <text evidence="7">The sequence shown here is derived from an EMBL/GenBank/DDBJ whole genome shotgun (WGS) entry which is preliminary data.</text>
</comment>
<keyword evidence="5 6" id="KW-0539">Nucleus</keyword>
<accession>A0AAW1Q5K6</accession>
<dbReference type="InterPro" id="IPR036388">
    <property type="entry name" value="WH-like_DNA-bd_sf"/>
</dbReference>
<dbReference type="GO" id="GO:0005737">
    <property type="term" value="C:cytoplasm"/>
    <property type="evidence" value="ECO:0007669"/>
    <property type="project" value="UniProtKB-ARBA"/>
</dbReference>
<comment type="function">
    <text evidence="6">DNA-dependent RNA polymerase catalyzes the transcription of DNA into RNA using the four ribonucleoside triphosphates as substrates. Specific peripheric component of RNA polymerase III which synthesizes small RNAs, such as 5S rRNA and tRNAs.</text>
</comment>
<evidence type="ECO:0000256" key="6">
    <source>
        <dbReference type="PIRNR" id="PIRNR028763"/>
    </source>
</evidence>
<dbReference type="AlphaFoldDB" id="A0AAW1Q5K6"/>
<reference evidence="7 8" key="1">
    <citation type="journal article" date="2024" name="Nat. Commun.">
        <title>Phylogenomics reveals the evolutionary origins of lichenization in chlorophyte algae.</title>
        <authorList>
            <person name="Puginier C."/>
            <person name="Libourel C."/>
            <person name="Otte J."/>
            <person name="Skaloud P."/>
            <person name="Haon M."/>
            <person name="Grisel S."/>
            <person name="Petersen M."/>
            <person name="Berrin J.G."/>
            <person name="Delaux P.M."/>
            <person name="Dal Grande F."/>
            <person name="Keller J."/>
        </authorList>
    </citation>
    <scope>NUCLEOTIDE SEQUENCE [LARGE SCALE GENOMIC DNA]</scope>
    <source>
        <strain evidence="7 8">SAG 2043</strain>
    </source>
</reference>
<sequence>MAGRLSSTEEAVLEVCRKHGNAGVADALLQEELHHMTMQARMMAINSLLNKHRLTLLTNPADESLVYKEVIAEDAAKFKGLGTEEMLVYQHIQASGNYGIWTKDLKMKTNLAQPQITKLLKVLEQRSLIKAIKSVSNANRKVYMLYELEPARELTGGAWYTEHEYDSEFIEVLQQACYQFILNAGEASLDDVALFIKEKGFSKVELRADDVMSLINCLEYDGKIDRVEREEGEMFRRALLEIPDTSAFTNVPCGSCPVFNDCTPDGAISPNTCVYYQKWLDF</sequence>
<keyword evidence="3 6" id="KW-0240">DNA-directed RNA polymerase</keyword>
<dbReference type="GO" id="GO:0005666">
    <property type="term" value="C:RNA polymerase III complex"/>
    <property type="evidence" value="ECO:0007669"/>
    <property type="project" value="UniProtKB-UniRule"/>
</dbReference>
<dbReference type="Pfam" id="PF05158">
    <property type="entry name" value="RNA_pol_Rpc34"/>
    <property type="match status" value="2"/>
</dbReference>
<dbReference type="InterPro" id="IPR036390">
    <property type="entry name" value="WH_DNA-bd_sf"/>
</dbReference>
<evidence type="ECO:0000256" key="2">
    <source>
        <dbReference type="ARBA" id="ARBA00011038"/>
    </source>
</evidence>
<dbReference type="PANTHER" id="PTHR12780">
    <property type="entry name" value="RNA POLYMERASE III DNA DIRECTED , 39KD SUBUNIT-RELATED"/>
    <property type="match status" value="1"/>
</dbReference>
<dbReference type="GO" id="GO:0006383">
    <property type="term" value="P:transcription by RNA polymerase III"/>
    <property type="evidence" value="ECO:0007669"/>
    <property type="project" value="UniProtKB-UniRule"/>
</dbReference>
<name>A0AAW1Q5K6_9CHLO</name>
<evidence type="ECO:0000256" key="3">
    <source>
        <dbReference type="ARBA" id="ARBA00022478"/>
    </source>
</evidence>
<gene>
    <name evidence="7" type="ORF">WJX72_012527</name>
</gene>
<dbReference type="InterPro" id="IPR007832">
    <property type="entry name" value="RNA_pol_Rpc34"/>
</dbReference>
<dbReference type="EMBL" id="JALJOR010000005">
    <property type="protein sequence ID" value="KAK9817314.1"/>
    <property type="molecule type" value="Genomic_DNA"/>
</dbReference>
<dbReference type="GO" id="GO:0005654">
    <property type="term" value="C:nucleoplasm"/>
    <property type="evidence" value="ECO:0007669"/>
    <property type="project" value="UniProtKB-ARBA"/>
</dbReference>
<evidence type="ECO:0000256" key="1">
    <source>
        <dbReference type="ARBA" id="ARBA00004123"/>
    </source>
</evidence>
<keyword evidence="8" id="KW-1185">Reference proteome</keyword>
<dbReference type="PIRSF" id="PIRSF028763">
    <property type="entry name" value="RNA_pol_Rpc34"/>
    <property type="match status" value="1"/>
</dbReference>
<dbReference type="FunFam" id="1.10.10.10:FF:000237">
    <property type="entry name" value="DNA-directed RNA polymerase III subunit RPC6"/>
    <property type="match status" value="1"/>
</dbReference>
<dbReference type="InterPro" id="IPR016049">
    <property type="entry name" value="RNA_pol_Rpc34-like"/>
</dbReference>
<organism evidence="7 8">
    <name type="scientific">[Myrmecia] bisecta</name>
    <dbReference type="NCBI Taxonomy" id="41462"/>
    <lineage>
        <taxon>Eukaryota</taxon>
        <taxon>Viridiplantae</taxon>
        <taxon>Chlorophyta</taxon>
        <taxon>core chlorophytes</taxon>
        <taxon>Trebouxiophyceae</taxon>
        <taxon>Trebouxiales</taxon>
        <taxon>Trebouxiaceae</taxon>
        <taxon>Myrmecia</taxon>
    </lineage>
</organism>
<evidence type="ECO:0000313" key="8">
    <source>
        <dbReference type="Proteomes" id="UP001489004"/>
    </source>
</evidence>